<evidence type="ECO:0000313" key="2">
    <source>
        <dbReference type="EMBL" id="KAL3099546.1"/>
    </source>
</evidence>
<proteinExistence type="predicted"/>
<dbReference type="CDD" id="cd17039">
    <property type="entry name" value="Ubl_ubiquitin_like"/>
    <property type="match status" value="1"/>
</dbReference>
<dbReference type="Pfam" id="PF00240">
    <property type="entry name" value="ubiquitin"/>
    <property type="match status" value="1"/>
</dbReference>
<accession>A0ABD2K9K7</accession>
<dbReference type="SUPFAM" id="SSF54236">
    <property type="entry name" value="Ubiquitin-like"/>
    <property type="match status" value="1"/>
</dbReference>
<sequence>MTFLISSNAFSLIFAKTSTKIAFFVAVLHQICCTNCFQLHVHAPLHNKLIKLELNNINNNSVLIPAGGVTVDNVKELIKKVEQIPTDQQMLWYDGTELIGERTLFHYKIEDVIEISQMMSDNTVHLEVQSLHTINNVMQMLRDKGITIVAQALYIKEQPNLPPLLGHKTLAHYGINAGIKLELFLLPKDGAAAVDANSSALGGCCTVL</sequence>
<dbReference type="Proteomes" id="UP001620645">
    <property type="component" value="Unassembled WGS sequence"/>
</dbReference>
<keyword evidence="3" id="KW-1185">Reference proteome</keyword>
<comment type="caution">
    <text evidence="2">The sequence shown here is derived from an EMBL/GenBank/DDBJ whole genome shotgun (WGS) entry which is preliminary data.</text>
</comment>
<dbReference type="InterPro" id="IPR050158">
    <property type="entry name" value="Ubiquitin_ubiquitin-like"/>
</dbReference>
<protein>
    <recommendedName>
        <fullName evidence="1">Ubiquitin-like domain-containing protein</fullName>
    </recommendedName>
</protein>
<organism evidence="2 3">
    <name type="scientific">Heterodera schachtii</name>
    <name type="common">Sugarbeet cyst nematode worm</name>
    <name type="synonym">Tylenchus schachtii</name>
    <dbReference type="NCBI Taxonomy" id="97005"/>
    <lineage>
        <taxon>Eukaryota</taxon>
        <taxon>Metazoa</taxon>
        <taxon>Ecdysozoa</taxon>
        <taxon>Nematoda</taxon>
        <taxon>Chromadorea</taxon>
        <taxon>Rhabditida</taxon>
        <taxon>Tylenchina</taxon>
        <taxon>Tylenchomorpha</taxon>
        <taxon>Tylenchoidea</taxon>
        <taxon>Heteroderidae</taxon>
        <taxon>Heteroderinae</taxon>
        <taxon>Heterodera</taxon>
    </lineage>
</organism>
<dbReference type="PROSITE" id="PS50053">
    <property type="entry name" value="UBIQUITIN_2"/>
    <property type="match status" value="1"/>
</dbReference>
<dbReference type="InterPro" id="IPR000626">
    <property type="entry name" value="Ubiquitin-like_dom"/>
</dbReference>
<gene>
    <name evidence="2" type="ORF">niasHS_003001</name>
</gene>
<dbReference type="EMBL" id="JBICCN010000039">
    <property type="protein sequence ID" value="KAL3099546.1"/>
    <property type="molecule type" value="Genomic_DNA"/>
</dbReference>
<evidence type="ECO:0000313" key="3">
    <source>
        <dbReference type="Proteomes" id="UP001620645"/>
    </source>
</evidence>
<dbReference type="SMART" id="SM00213">
    <property type="entry name" value="UBQ"/>
    <property type="match status" value="1"/>
</dbReference>
<feature type="domain" description="Ubiquitin-like" evidence="1">
    <location>
        <begin position="70"/>
        <end position="111"/>
    </location>
</feature>
<dbReference type="InterPro" id="IPR029071">
    <property type="entry name" value="Ubiquitin-like_domsf"/>
</dbReference>
<dbReference type="Gene3D" id="3.10.20.90">
    <property type="entry name" value="Phosphatidylinositol 3-kinase Catalytic Subunit, Chain A, domain 1"/>
    <property type="match status" value="2"/>
</dbReference>
<name>A0ABD2K9K7_HETSC</name>
<reference evidence="2 3" key="1">
    <citation type="submission" date="2024-10" db="EMBL/GenBank/DDBJ databases">
        <authorList>
            <person name="Kim D."/>
        </authorList>
    </citation>
    <scope>NUCLEOTIDE SEQUENCE [LARGE SCALE GENOMIC DNA]</scope>
    <source>
        <strain evidence="2">Taebaek</strain>
    </source>
</reference>
<dbReference type="PANTHER" id="PTHR10666">
    <property type="entry name" value="UBIQUITIN"/>
    <property type="match status" value="1"/>
</dbReference>
<evidence type="ECO:0000259" key="1">
    <source>
        <dbReference type="PROSITE" id="PS50053"/>
    </source>
</evidence>
<dbReference type="AlphaFoldDB" id="A0ABD2K9K7"/>